<keyword evidence="9" id="KW-1185">Reference proteome</keyword>
<feature type="transmembrane region" description="Helical" evidence="7">
    <location>
        <begin position="44"/>
        <end position="62"/>
    </location>
</feature>
<dbReference type="InterPro" id="IPR050833">
    <property type="entry name" value="Poly_Biosynth_Transport"/>
</dbReference>
<dbReference type="CDD" id="cd13127">
    <property type="entry name" value="MATE_tuaB_like"/>
    <property type="match status" value="1"/>
</dbReference>
<comment type="caution">
    <text evidence="8">The sequence shown here is derived from an EMBL/GenBank/DDBJ whole genome shotgun (WGS) entry which is preliminary data.</text>
</comment>
<sequence>MEDVEATAVNRNVRWLFWSQGIRVLVQLVGLSVLSRYLSPAEYGAMAALMVILNFGALFRDFGTGSALVQRKHVSEEALDSVFLMVISAGGALAIATAVAAPALAAAVGVHSVTPYICLSALNFIINSCTVVPQALLERSSRFRTLARIEGIAALSGLITAVALAYAGFGVGSLVAQLLVSSFVVAMQLSVAANWRPRIRFNKAEAVSLWSFSGSVGAFNLVNYVSRNADAAIIGRMIGPMALGTYSHAYKLMAFPVQNITQVISRATYPVLSRFNGNLGVFAEIYFGNLRLIAGVTAPLMAWLWCFREEIVEIAFGPAWSNVPVALAWLAPAGFLQSLVSTLGAVFMAKEKTLLLLQLGMFNAGLTVLFSAVGSAWGGVEGVAIACLCASVCNLVPCFGLALRLMNETPLRVLQTAGGPVLCAAVSGVVVVYAFERFDLSPVVQTLAATAAWIATYGLLASVFMPEVLRAITDVLGVRRTKIGVTAT</sequence>
<evidence type="ECO:0000256" key="1">
    <source>
        <dbReference type="ARBA" id="ARBA00004651"/>
    </source>
</evidence>
<organism evidence="8 9">
    <name type="scientific">Ramlibacter rhizophilus</name>
    <dbReference type="NCBI Taxonomy" id="1781167"/>
    <lineage>
        <taxon>Bacteria</taxon>
        <taxon>Pseudomonadati</taxon>
        <taxon>Pseudomonadota</taxon>
        <taxon>Betaproteobacteria</taxon>
        <taxon>Burkholderiales</taxon>
        <taxon>Comamonadaceae</taxon>
        <taxon>Ramlibacter</taxon>
    </lineage>
</organism>
<feature type="transmembrane region" description="Helical" evidence="7">
    <location>
        <begin position="325"/>
        <end position="347"/>
    </location>
</feature>
<dbReference type="AlphaFoldDB" id="A0A4Z0BY02"/>
<dbReference type="PANTHER" id="PTHR30250">
    <property type="entry name" value="PST FAMILY PREDICTED COLANIC ACID TRANSPORTER"/>
    <property type="match status" value="1"/>
</dbReference>
<gene>
    <name evidence="8" type="ORF">EZ242_00100</name>
</gene>
<feature type="transmembrane region" description="Helical" evidence="7">
    <location>
        <begin position="354"/>
        <end position="377"/>
    </location>
</feature>
<evidence type="ECO:0000256" key="3">
    <source>
        <dbReference type="ARBA" id="ARBA00022475"/>
    </source>
</evidence>
<evidence type="ECO:0000256" key="7">
    <source>
        <dbReference type="SAM" id="Phobius"/>
    </source>
</evidence>
<evidence type="ECO:0000313" key="8">
    <source>
        <dbReference type="EMBL" id="TFZ04206.1"/>
    </source>
</evidence>
<proteinExistence type="inferred from homology"/>
<feature type="transmembrane region" description="Helical" evidence="7">
    <location>
        <begin position="82"/>
        <end position="107"/>
    </location>
</feature>
<protein>
    <submittedName>
        <fullName evidence="8">Lipopolysaccharide biosynthesis protein</fullName>
    </submittedName>
</protein>
<evidence type="ECO:0000313" key="9">
    <source>
        <dbReference type="Proteomes" id="UP000297564"/>
    </source>
</evidence>
<dbReference type="Pfam" id="PF13440">
    <property type="entry name" value="Polysacc_synt_3"/>
    <property type="match status" value="1"/>
</dbReference>
<evidence type="ECO:0000256" key="2">
    <source>
        <dbReference type="ARBA" id="ARBA00007430"/>
    </source>
</evidence>
<dbReference type="EMBL" id="SMLL01000001">
    <property type="protein sequence ID" value="TFZ04206.1"/>
    <property type="molecule type" value="Genomic_DNA"/>
</dbReference>
<keyword evidence="6 7" id="KW-0472">Membrane</keyword>
<comment type="similarity">
    <text evidence="2">Belongs to the polysaccharide synthase family.</text>
</comment>
<feature type="transmembrane region" description="Helical" evidence="7">
    <location>
        <begin position="21"/>
        <end position="38"/>
    </location>
</feature>
<dbReference type="RefSeq" id="WP_135283088.1">
    <property type="nucleotide sequence ID" value="NZ_SMLL01000001.1"/>
</dbReference>
<dbReference type="SUPFAM" id="SSF53474">
    <property type="entry name" value="alpha/beta-Hydrolases"/>
    <property type="match status" value="1"/>
</dbReference>
<reference evidence="8 9" key="1">
    <citation type="submission" date="2019-03" db="EMBL/GenBank/DDBJ databases">
        <title>Ramlibacter rhizophilus CCTCC AB2015357, whole genome shotgun sequence.</title>
        <authorList>
            <person name="Zhang X."/>
            <person name="Feng G."/>
            <person name="Zhu H."/>
        </authorList>
    </citation>
    <scope>NUCLEOTIDE SEQUENCE [LARGE SCALE GENOMIC DNA]</scope>
    <source>
        <strain evidence="8 9">CCTCC AB2015357</strain>
    </source>
</reference>
<comment type="subcellular location">
    <subcellularLocation>
        <location evidence="1">Cell membrane</location>
        <topology evidence="1">Multi-pass membrane protein</topology>
    </subcellularLocation>
</comment>
<dbReference type="GO" id="GO:0005886">
    <property type="term" value="C:plasma membrane"/>
    <property type="evidence" value="ECO:0007669"/>
    <property type="project" value="UniProtKB-SubCell"/>
</dbReference>
<feature type="transmembrane region" description="Helical" evidence="7">
    <location>
        <begin position="383"/>
        <end position="405"/>
    </location>
</feature>
<feature type="transmembrane region" description="Helical" evidence="7">
    <location>
        <begin position="281"/>
        <end position="305"/>
    </location>
</feature>
<accession>A0A4Z0BY02</accession>
<name>A0A4Z0BY02_9BURK</name>
<feature type="transmembrane region" description="Helical" evidence="7">
    <location>
        <begin position="417"/>
        <end position="435"/>
    </location>
</feature>
<feature type="transmembrane region" description="Helical" evidence="7">
    <location>
        <begin position="149"/>
        <end position="169"/>
    </location>
</feature>
<dbReference type="PANTHER" id="PTHR30250:SF10">
    <property type="entry name" value="LIPOPOLYSACCHARIDE BIOSYNTHESIS PROTEIN WZXC"/>
    <property type="match status" value="1"/>
</dbReference>
<keyword evidence="4 7" id="KW-0812">Transmembrane</keyword>
<dbReference type="OrthoDB" id="8538786at2"/>
<feature type="transmembrane region" description="Helical" evidence="7">
    <location>
        <begin position="447"/>
        <end position="469"/>
    </location>
</feature>
<feature type="transmembrane region" description="Helical" evidence="7">
    <location>
        <begin position="175"/>
        <end position="195"/>
    </location>
</feature>
<evidence type="ECO:0000256" key="6">
    <source>
        <dbReference type="ARBA" id="ARBA00023136"/>
    </source>
</evidence>
<feature type="transmembrane region" description="Helical" evidence="7">
    <location>
        <begin position="113"/>
        <end position="137"/>
    </location>
</feature>
<dbReference type="Proteomes" id="UP000297564">
    <property type="component" value="Unassembled WGS sequence"/>
</dbReference>
<evidence type="ECO:0000256" key="5">
    <source>
        <dbReference type="ARBA" id="ARBA00022989"/>
    </source>
</evidence>
<keyword evidence="3" id="KW-1003">Cell membrane</keyword>
<keyword evidence="5 7" id="KW-1133">Transmembrane helix</keyword>
<evidence type="ECO:0000256" key="4">
    <source>
        <dbReference type="ARBA" id="ARBA00022692"/>
    </source>
</evidence>
<dbReference type="InterPro" id="IPR029058">
    <property type="entry name" value="AB_hydrolase_fold"/>
</dbReference>